<reference evidence="2" key="1">
    <citation type="submission" date="2021-01" db="EMBL/GenBank/DDBJ databases">
        <authorList>
            <person name="Corre E."/>
            <person name="Pelletier E."/>
            <person name="Niang G."/>
            <person name="Scheremetjew M."/>
            <person name="Finn R."/>
            <person name="Kale V."/>
            <person name="Holt S."/>
            <person name="Cochrane G."/>
            <person name="Meng A."/>
            <person name="Brown T."/>
            <person name="Cohen L."/>
        </authorList>
    </citation>
    <scope>NUCLEOTIDE SEQUENCE</scope>
    <source>
        <strain evidence="2">CCMP219</strain>
    </source>
</reference>
<evidence type="ECO:0000256" key="1">
    <source>
        <dbReference type="SAM" id="MobiDB-lite"/>
    </source>
</evidence>
<feature type="compositionally biased region" description="Basic and acidic residues" evidence="1">
    <location>
        <begin position="70"/>
        <end position="83"/>
    </location>
</feature>
<dbReference type="EMBL" id="HBEC01021765">
    <property type="protein sequence ID" value="CAD8289994.1"/>
    <property type="molecule type" value="Transcribed_RNA"/>
</dbReference>
<evidence type="ECO:0000313" key="2">
    <source>
        <dbReference type="EMBL" id="CAD8289994.1"/>
    </source>
</evidence>
<sequence>MAHFLVECPEDQNLHAMMDKMSVVQLAIFVAEQLVRGGSSAGHRMRSTNKPRTGQNKPKAASSGGLSTKRGPERPKGSRDKPQHGQAAVQKPKAKTKAKAYMWLRKKEKSLSRVVVLEIALFHISTCLSLPSSSVCPYSLFPASLFVSPSLSVTGGYAVWV</sequence>
<name>A0A7R9VB77_9CHLO</name>
<proteinExistence type="predicted"/>
<organism evidence="2">
    <name type="scientific">Chlamydomonas euryale</name>
    <dbReference type="NCBI Taxonomy" id="1486919"/>
    <lineage>
        <taxon>Eukaryota</taxon>
        <taxon>Viridiplantae</taxon>
        <taxon>Chlorophyta</taxon>
        <taxon>core chlorophytes</taxon>
        <taxon>Chlorophyceae</taxon>
        <taxon>CS clade</taxon>
        <taxon>Chlamydomonadales</taxon>
        <taxon>Chlamydomonadaceae</taxon>
        <taxon>Chlamydomonas</taxon>
    </lineage>
</organism>
<protein>
    <submittedName>
        <fullName evidence="2">Uncharacterized protein</fullName>
    </submittedName>
</protein>
<accession>A0A7R9VB77</accession>
<feature type="region of interest" description="Disordered" evidence="1">
    <location>
        <begin position="39"/>
        <end position="94"/>
    </location>
</feature>
<gene>
    <name evidence="2" type="ORF">CEUR00632_LOCUS10033</name>
</gene>
<dbReference type="AlphaFoldDB" id="A0A7R9VB77"/>